<dbReference type="EC" id="2.7.13.3" evidence="2"/>
<dbReference type="Gene3D" id="3.30.565.10">
    <property type="entry name" value="Histidine kinase-like ATPase, C-terminal domain"/>
    <property type="match status" value="1"/>
</dbReference>
<dbReference type="InterPro" id="IPR052162">
    <property type="entry name" value="Sensor_kinase/Photoreceptor"/>
</dbReference>
<evidence type="ECO:0000256" key="3">
    <source>
        <dbReference type="ARBA" id="ARBA00022553"/>
    </source>
</evidence>
<dbReference type="InterPro" id="IPR036097">
    <property type="entry name" value="HisK_dim/P_sf"/>
</dbReference>
<dbReference type="GO" id="GO:0000155">
    <property type="term" value="F:phosphorelay sensor kinase activity"/>
    <property type="evidence" value="ECO:0007669"/>
    <property type="project" value="InterPro"/>
</dbReference>
<evidence type="ECO:0000259" key="7">
    <source>
        <dbReference type="PROSITE" id="PS50109"/>
    </source>
</evidence>
<name>A0A3B7RCQ7_9BACT</name>
<dbReference type="SUPFAM" id="SSF47384">
    <property type="entry name" value="Homodimeric domain of signal transducing histidine kinase"/>
    <property type="match status" value="1"/>
</dbReference>
<dbReference type="PANTHER" id="PTHR43304">
    <property type="entry name" value="PHYTOCHROME-LIKE PROTEIN CPH1"/>
    <property type="match status" value="1"/>
</dbReference>
<dbReference type="InterPro" id="IPR036890">
    <property type="entry name" value="HATPase_C_sf"/>
</dbReference>
<dbReference type="InterPro" id="IPR013655">
    <property type="entry name" value="PAS_fold_3"/>
</dbReference>
<dbReference type="PRINTS" id="PR00344">
    <property type="entry name" value="BCTRLSENSOR"/>
</dbReference>
<evidence type="ECO:0000256" key="2">
    <source>
        <dbReference type="ARBA" id="ARBA00012438"/>
    </source>
</evidence>
<dbReference type="InterPro" id="IPR004358">
    <property type="entry name" value="Sig_transdc_His_kin-like_C"/>
</dbReference>
<dbReference type="InterPro" id="IPR013767">
    <property type="entry name" value="PAS_fold"/>
</dbReference>
<keyword evidence="3" id="KW-0597">Phosphoprotein</keyword>
<feature type="domain" description="PAC" evidence="9">
    <location>
        <begin position="228"/>
        <end position="283"/>
    </location>
</feature>
<dbReference type="Pfam" id="PF08447">
    <property type="entry name" value="PAS_3"/>
    <property type="match status" value="1"/>
</dbReference>
<evidence type="ECO:0000256" key="6">
    <source>
        <dbReference type="SAM" id="Coils"/>
    </source>
</evidence>
<dbReference type="Pfam" id="PF08448">
    <property type="entry name" value="PAS_4"/>
    <property type="match status" value="4"/>
</dbReference>
<dbReference type="InterPro" id="IPR003594">
    <property type="entry name" value="HATPase_dom"/>
</dbReference>
<dbReference type="CDD" id="cd00082">
    <property type="entry name" value="HisKA"/>
    <property type="match status" value="1"/>
</dbReference>
<feature type="coiled-coil region" evidence="6">
    <location>
        <begin position="285"/>
        <end position="319"/>
    </location>
</feature>
<dbReference type="GO" id="GO:0006355">
    <property type="term" value="P:regulation of DNA-templated transcription"/>
    <property type="evidence" value="ECO:0007669"/>
    <property type="project" value="InterPro"/>
</dbReference>
<evidence type="ECO:0000313" key="11">
    <source>
        <dbReference type="Proteomes" id="UP000262802"/>
    </source>
</evidence>
<organism evidence="10 11">
    <name type="scientific">Hymenobacter oligotrophus</name>
    <dbReference type="NCBI Taxonomy" id="2319843"/>
    <lineage>
        <taxon>Bacteria</taxon>
        <taxon>Pseudomonadati</taxon>
        <taxon>Bacteroidota</taxon>
        <taxon>Cytophagia</taxon>
        <taxon>Cytophagales</taxon>
        <taxon>Hymenobacteraceae</taxon>
        <taxon>Hymenobacter</taxon>
    </lineage>
</organism>
<dbReference type="Gene3D" id="3.30.450.20">
    <property type="entry name" value="PAS domain"/>
    <property type="match status" value="5"/>
</dbReference>
<dbReference type="EMBL" id="CP032317">
    <property type="protein sequence ID" value="AYA37086.1"/>
    <property type="molecule type" value="Genomic_DNA"/>
</dbReference>
<dbReference type="SMART" id="SM00387">
    <property type="entry name" value="HATPase_c"/>
    <property type="match status" value="1"/>
</dbReference>
<dbReference type="InterPro" id="IPR000700">
    <property type="entry name" value="PAS-assoc_C"/>
</dbReference>
<dbReference type="AlphaFoldDB" id="A0A3B7RCQ7"/>
<feature type="domain" description="PAC" evidence="9">
    <location>
        <begin position="393"/>
        <end position="449"/>
    </location>
</feature>
<dbReference type="CDD" id="cd00130">
    <property type="entry name" value="PAS"/>
    <property type="match status" value="1"/>
</dbReference>
<dbReference type="SMART" id="SM00388">
    <property type="entry name" value="HisKA"/>
    <property type="match status" value="1"/>
</dbReference>
<evidence type="ECO:0000259" key="9">
    <source>
        <dbReference type="PROSITE" id="PS50113"/>
    </source>
</evidence>
<dbReference type="PANTHER" id="PTHR43304:SF1">
    <property type="entry name" value="PAC DOMAIN-CONTAINING PROTEIN"/>
    <property type="match status" value="1"/>
</dbReference>
<dbReference type="SUPFAM" id="SSF55785">
    <property type="entry name" value="PYP-like sensor domain (PAS domain)"/>
    <property type="match status" value="5"/>
</dbReference>
<keyword evidence="5" id="KW-0418">Kinase</keyword>
<dbReference type="NCBIfam" id="TIGR00229">
    <property type="entry name" value="sensory_box"/>
    <property type="match status" value="2"/>
</dbReference>
<reference evidence="10 11" key="1">
    <citation type="submission" date="2018-09" db="EMBL/GenBank/DDBJ databases">
        <title>Hymenobacter medium sp. nov., isolated from R2A medium.</title>
        <authorList>
            <person name="Yingchao G."/>
        </authorList>
    </citation>
    <scope>NUCLEOTIDE SEQUENCE [LARGE SCALE GENOMIC DNA]</scope>
    <source>
        <strain evidence="11">sh-6</strain>
    </source>
</reference>
<feature type="domain" description="PAS" evidence="8">
    <location>
        <begin position="309"/>
        <end position="390"/>
    </location>
</feature>
<dbReference type="InterPro" id="IPR035965">
    <property type="entry name" value="PAS-like_dom_sf"/>
</dbReference>
<dbReference type="PROSITE" id="PS50113">
    <property type="entry name" value="PAC"/>
    <property type="match status" value="2"/>
</dbReference>
<dbReference type="InterPro" id="IPR005467">
    <property type="entry name" value="His_kinase_dom"/>
</dbReference>
<dbReference type="InterPro" id="IPR000014">
    <property type="entry name" value="PAS"/>
</dbReference>
<evidence type="ECO:0000313" key="10">
    <source>
        <dbReference type="EMBL" id="AYA37086.1"/>
    </source>
</evidence>
<dbReference type="InterPro" id="IPR013656">
    <property type="entry name" value="PAS_4"/>
</dbReference>
<dbReference type="PROSITE" id="PS50109">
    <property type="entry name" value="HIS_KIN"/>
    <property type="match status" value="1"/>
</dbReference>
<evidence type="ECO:0000259" key="8">
    <source>
        <dbReference type="PROSITE" id="PS50112"/>
    </source>
</evidence>
<dbReference type="InterPro" id="IPR003661">
    <property type="entry name" value="HisK_dim/P_dom"/>
</dbReference>
<keyword evidence="11" id="KW-1185">Reference proteome</keyword>
<dbReference type="Pfam" id="PF02518">
    <property type="entry name" value="HATPase_c"/>
    <property type="match status" value="1"/>
</dbReference>
<dbReference type="SMART" id="SM00091">
    <property type="entry name" value="PAS"/>
    <property type="match status" value="4"/>
</dbReference>
<keyword evidence="6" id="KW-0175">Coiled coil</keyword>
<accession>A0A3B7RCQ7</accession>
<protein>
    <recommendedName>
        <fullName evidence="2">histidine kinase</fullName>
        <ecNumber evidence="2">2.7.13.3</ecNumber>
    </recommendedName>
</protein>
<evidence type="ECO:0000256" key="5">
    <source>
        <dbReference type="ARBA" id="ARBA00022777"/>
    </source>
</evidence>
<feature type="domain" description="Histidine kinase" evidence="7">
    <location>
        <begin position="886"/>
        <end position="1103"/>
    </location>
</feature>
<gene>
    <name evidence="10" type="ORF">D3Y59_08480</name>
</gene>
<evidence type="ECO:0000256" key="1">
    <source>
        <dbReference type="ARBA" id="ARBA00000085"/>
    </source>
</evidence>
<dbReference type="Gene3D" id="1.10.287.130">
    <property type="match status" value="1"/>
</dbReference>
<dbReference type="SMART" id="SM00086">
    <property type="entry name" value="PAC"/>
    <property type="match status" value="2"/>
</dbReference>
<comment type="catalytic activity">
    <reaction evidence="1">
        <text>ATP + protein L-histidine = ADP + protein N-phospho-L-histidine.</text>
        <dbReference type="EC" id="2.7.13.3"/>
    </reaction>
</comment>
<evidence type="ECO:0000256" key="4">
    <source>
        <dbReference type="ARBA" id="ARBA00022679"/>
    </source>
</evidence>
<sequence>MPLPASVALPELLPVVLDVSLSGYIVFRPVYDPADQATIVDLAYEYLNPAAQRMLQRPERPAETFLTLYPNTIETGIFAFYRDTFLAGGPGRYDVNYQHDGLDNYFQLAAHRAGEVLVVCFSDTADQPRTAVEEALRQSQVREQQARAEAEAQRRRLHDVLMALPAQVSTFNGPEHVYELVNPRYQQLFPSRPVQGLPIRQALPELAGQGIIERLDRVYQTGEPHVDPELETWVDRTGTGRLEQCYFSVLLQALRDAEGRVDGLLNFAYDVTEQVQARRQVQQLNQELESRVLQRTQEAEAARAEAEAVARRLQRITESLPSTTFTVDEHGQILYVSPQYYAYTGLAPSLPMGQDQPAHLGPVGQGWPELIHPDDLPLVAREYGGALAQGHGWRYEFRLRGADGRYRWFASQGVPEPLEDARAAGRPRQWFGSNLDIDDLKRAQHELELQDQRLREILRQSPAMIASVEGPNHRFAFTNPGYDAMVGQRARPGATVAECLPELAAQGFVELLDEVYRTGQPHIGREALVVLESAGSGPAPHYFDFTYQPLPDAQGQTTGVLAFIVDATERVQARQRADEAQAQALAAAEQAAAQRESFYRVFEQTPACIALLRGPEFRYEYANPAYQALFPDRPLLGRTVAEAFPETVEQGFLAWLDGVYQTGQTYVGQEAKFTAAPAVGLPPQDTYYDITYQAIREGEQITGISIFAFDVTERVRARKEREAQRRQLLNLFEQAPAGIAILAGPSMAYEFINPSYQRLVPNRALLGLPFLEALPELADNPVTSIMRNVYATGQAHEERELLIPVARTLEGEPENRYFSFVYQPRRNEHNQVDGLLVFVFEVTEQVQARQQVLNLNEELKGANAELAAANQQLTRTNIDLDNFVYTASHDLKAPISNLDGLLALLRHELPAEVAQSEYVAPTLSHMRDAVERFKRTIDQLTDVSRLQKEHSPAAVAVDLAAVVDDVCQDLAPLLRETNARLTVAVANFPAVLFSEKNLRSVVFNLLSNALKYRHPARRPHVDVRAHVRTGYTVLEVHDNGLGLDAAQLPRLFAMFQRFHSHVEGTGIGLFMVKRMVENAGGRIEVHSQPGAGTTFFVHLPHAPGPAVVA</sequence>
<proteinExistence type="predicted"/>
<dbReference type="Proteomes" id="UP000262802">
    <property type="component" value="Chromosome"/>
</dbReference>
<dbReference type="Pfam" id="PF00989">
    <property type="entry name" value="PAS"/>
    <property type="match status" value="1"/>
</dbReference>
<dbReference type="SUPFAM" id="SSF55874">
    <property type="entry name" value="ATPase domain of HSP90 chaperone/DNA topoisomerase II/histidine kinase"/>
    <property type="match status" value="1"/>
</dbReference>
<dbReference type="PROSITE" id="PS50112">
    <property type="entry name" value="PAS"/>
    <property type="match status" value="1"/>
</dbReference>
<dbReference type="KEGG" id="hyh:D3Y59_08480"/>
<dbReference type="InterPro" id="IPR001610">
    <property type="entry name" value="PAC"/>
</dbReference>
<dbReference type="FunFam" id="3.30.565.10:FF:000006">
    <property type="entry name" value="Sensor histidine kinase WalK"/>
    <property type="match status" value="1"/>
</dbReference>
<keyword evidence="4" id="KW-0808">Transferase</keyword>
<feature type="coiled-coil region" evidence="6">
    <location>
        <begin position="845"/>
        <end position="879"/>
    </location>
</feature>
<dbReference type="OrthoDB" id="9766459at2"/>